<evidence type="ECO:0000259" key="4">
    <source>
        <dbReference type="Pfam" id="PF01593"/>
    </source>
</evidence>
<dbReference type="InterPro" id="IPR050703">
    <property type="entry name" value="Flavin_MAO"/>
</dbReference>
<gene>
    <name evidence="5" type="ORF">Q8A70_18935</name>
</gene>
<dbReference type="SUPFAM" id="SSF54373">
    <property type="entry name" value="FAD-linked reductases, C-terminal domain"/>
    <property type="match status" value="1"/>
</dbReference>
<dbReference type="InterPro" id="IPR002937">
    <property type="entry name" value="Amino_oxidase"/>
</dbReference>
<organism evidence="5 6">
    <name type="scientific">Dongia sedimenti</name>
    <dbReference type="NCBI Taxonomy" id="3064282"/>
    <lineage>
        <taxon>Bacteria</taxon>
        <taxon>Pseudomonadati</taxon>
        <taxon>Pseudomonadota</taxon>
        <taxon>Alphaproteobacteria</taxon>
        <taxon>Rhodospirillales</taxon>
        <taxon>Dongiaceae</taxon>
        <taxon>Dongia</taxon>
    </lineage>
</organism>
<dbReference type="SUPFAM" id="SSF51905">
    <property type="entry name" value="FAD/NAD(P)-binding domain"/>
    <property type="match status" value="1"/>
</dbReference>
<name>A0ABU0YSG7_9PROT</name>
<protein>
    <submittedName>
        <fullName evidence="5">FAD-dependent oxidoreductase</fullName>
    </submittedName>
</protein>
<keyword evidence="3" id="KW-0560">Oxidoreductase</keyword>
<dbReference type="RefSeq" id="WP_379958152.1">
    <property type="nucleotide sequence ID" value="NZ_JAUYVI010000006.1"/>
</dbReference>
<dbReference type="PANTHER" id="PTHR43563">
    <property type="entry name" value="AMINE OXIDASE"/>
    <property type="match status" value="1"/>
</dbReference>
<sequence>MQEADIVVVGGGLSGLYAALTLRDAGRSVIVLEARERVGGLTYSPLSKVLGSRVDLGGQWAAPRHQRMSRLIARYRVPLVKQFIDGQRACLQDKDTYFGPMGTVPGLSAKETEEYGSGIKRLYDAMDGLAENPWESQDAARLDSMTFASWIDQVAMSERPRASFFRMPGAYYGALAEEISALELLHKLRSCGGPLWMSDANEGGQSRHMMGSQLVSEGIAAELGDAVHTSSPVRAISWSADSATVRSDSIAVRCKRVICATSPAMISQVAFDPPLPAPRRLLHQRFANGRNTKAAIIYERPFWRDRGLNGNIIATDGSLTATYDLGGEAPRYGILIALFTGRPAYQIDALTPEMRRTKVLGLLAQALGPEATQPLEYMDQVWANEEWSGGASSPFLLPGAMTTIGADLRSACGPIHWAGTHMSSEFRGYMEGALAAGEAAANRVLAEK</sequence>
<dbReference type="PRINTS" id="PR00757">
    <property type="entry name" value="AMINEOXDASEF"/>
</dbReference>
<dbReference type="Gene3D" id="3.50.50.60">
    <property type="entry name" value="FAD/NAD(P)-binding domain"/>
    <property type="match status" value="1"/>
</dbReference>
<comment type="cofactor">
    <cofactor evidence="1">
        <name>FAD</name>
        <dbReference type="ChEBI" id="CHEBI:57692"/>
    </cofactor>
</comment>
<evidence type="ECO:0000313" key="5">
    <source>
        <dbReference type="EMBL" id="MDQ7249773.1"/>
    </source>
</evidence>
<dbReference type="Gene3D" id="1.10.405.10">
    <property type="entry name" value="Guanine Nucleotide Dissociation Inhibitor, domain 1"/>
    <property type="match status" value="1"/>
</dbReference>
<evidence type="ECO:0000313" key="6">
    <source>
        <dbReference type="Proteomes" id="UP001230156"/>
    </source>
</evidence>
<dbReference type="InterPro" id="IPR036188">
    <property type="entry name" value="FAD/NAD-bd_sf"/>
</dbReference>
<evidence type="ECO:0000256" key="2">
    <source>
        <dbReference type="ARBA" id="ARBA00005995"/>
    </source>
</evidence>
<dbReference type="Gene3D" id="3.90.660.10">
    <property type="match status" value="1"/>
</dbReference>
<dbReference type="PANTHER" id="PTHR43563:SF1">
    <property type="entry name" value="AMINE OXIDASE [FLAVIN-CONTAINING] B"/>
    <property type="match status" value="1"/>
</dbReference>
<comment type="caution">
    <text evidence="5">The sequence shown here is derived from an EMBL/GenBank/DDBJ whole genome shotgun (WGS) entry which is preliminary data.</text>
</comment>
<dbReference type="Pfam" id="PF01593">
    <property type="entry name" value="Amino_oxidase"/>
    <property type="match status" value="1"/>
</dbReference>
<reference evidence="6" key="1">
    <citation type="submission" date="2023-08" db="EMBL/GenBank/DDBJ databases">
        <title>Rhodospirillaceae gen. nov., a novel taxon isolated from the Yangtze River Yuezi River estuary sludge.</title>
        <authorList>
            <person name="Ruan L."/>
        </authorList>
    </citation>
    <scope>NUCLEOTIDE SEQUENCE [LARGE SCALE GENOMIC DNA]</scope>
    <source>
        <strain evidence="6">R-7</strain>
    </source>
</reference>
<accession>A0ABU0YSG7</accession>
<evidence type="ECO:0000256" key="1">
    <source>
        <dbReference type="ARBA" id="ARBA00001974"/>
    </source>
</evidence>
<dbReference type="Proteomes" id="UP001230156">
    <property type="component" value="Unassembled WGS sequence"/>
</dbReference>
<evidence type="ECO:0000256" key="3">
    <source>
        <dbReference type="ARBA" id="ARBA00023002"/>
    </source>
</evidence>
<feature type="domain" description="Amine oxidase" evidence="4">
    <location>
        <begin position="13"/>
        <end position="445"/>
    </location>
</feature>
<dbReference type="InterPro" id="IPR001613">
    <property type="entry name" value="Flavin_amine_oxidase"/>
</dbReference>
<dbReference type="EMBL" id="JAUYVI010000006">
    <property type="protein sequence ID" value="MDQ7249773.1"/>
    <property type="molecule type" value="Genomic_DNA"/>
</dbReference>
<proteinExistence type="inferred from homology"/>
<comment type="similarity">
    <text evidence="2">Belongs to the flavin monoamine oxidase family.</text>
</comment>
<keyword evidence="6" id="KW-1185">Reference proteome</keyword>